<dbReference type="AlphaFoldDB" id="A0A4R8RXN3"/>
<keyword evidence="1" id="KW-0472">Membrane</keyword>
<accession>A0A4R8RXN3</accession>
<dbReference type="EMBL" id="PECH01000009">
    <property type="protein sequence ID" value="TDZ78079.1"/>
    <property type="molecule type" value="Genomic_DNA"/>
</dbReference>
<dbReference type="Gene3D" id="3.40.1000.70">
    <property type="entry name" value="PknH-like extracellular domain"/>
    <property type="match status" value="1"/>
</dbReference>
<dbReference type="InterPro" id="IPR026954">
    <property type="entry name" value="PknH-like_Extracell"/>
</dbReference>
<dbReference type="GO" id="GO:0004674">
    <property type="term" value="F:protein serine/threonine kinase activity"/>
    <property type="evidence" value="ECO:0007669"/>
    <property type="project" value="UniProtKB-EC"/>
</dbReference>
<organism evidence="3 4">
    <name type="scientific">Mycobacteroides salmoniphilum</name>
    <dbReference type="NCBI Taxonomy" id="404941"/>
    <lineage>
        <taxon>Bacteria</taxon>
        <taxon>Bacillati</taxon>
        <taxon>Actinomycetota</taxon>
        <taxon>Actinomycetes</taxon>
        <taxon>Mycobacteriales</taxon>
        <taxon>Mycobacteriaceae</taxon>
        <taxon>Mycobacteroides</taxon>
    </lineage>
</organism>
<evidence type="ECO:0000259" key="2">
    <source>
        <dbReference type="Pfam" id="PF14032"/>
    </source>
</evidence>
<feature type="transmembrane region" description="Helical" evidence="1">
    <location>
        <begin position="12"/>
        <end position="38"/>
    </location>
</feature>
<proteinExistence type="predicted"/>
<feature type="domain" description="PknH-like extracellular" evidence="2">
    <location>
        <begin position="117"/>
        <end position="304"/>
    </location>
</feature>
<protein>
    <submittedName>
        <fullName evidence="3">Serine/threonine-protein kinase PknH</fullName>
        <ecNumber evidence="3">2.7.11.1</ecNumber>
    </submittedName>
</protein>
<evidence type="ECO:0000256" key="1">
    <source>
        <dbReference type="SAM" id="Phobius"/>
    </source>
</evidence>
<dbReference type="Proteomes" id="UP000295117">
    <property type="component" value="Unassembled WGS sequence"/>
</dbReference>
<dbReference type="EC" id="2.7.11.1" evidence="3"/>
<keyword evidence="1" id="KW-1133">Transmembrane helix</keyword>
<comment type="caution">
    <text evidence="3">The sequence shown here is derived from an EMBL/GenBank/DDBJ whole genome shotgun (WGS) entry which is preliminary data.</text>
</comment>
<keyword evidence="3" id="KW-0418">Kinase</keyword>
<name>A0A4R8RXN3_9MYCO</name>
<keyword evidence="3" id="KW-0808">Transferase</keyword>
<feature type="transmembrane region" description="Helical" evidence="1">
    <location>
        <begin position="88"/>
        <end position="109"/>
    </location>
</feature>
<evidence type="ECO:0000313" key="4">
    <source>
        <dbReference type="Proteomes" id="UP000295117"/>
    </source>
</evidence>
<reference evidence="3 4" key="1">
    <citation type="journal article" date="2019" name="Sci. Rep.">
        <title>Extended insight into the Mycobacterium chelonae-abscessus complex through whole genome sequencing of Mycobacterium salmoniphilum outbreak and Mycobacterium salmoniphilum-like strains.</title>
        <authorList>
            <person name="Behra P.R.K."/>
            <person name="Das S."/>
            <person name="Pettersson B.M.F."/>
            <person name="Shirreff L."/>
            <person name="DuCote T."/>
            <person name="Jacobsson K.G."/>
            <person name="Ennis D.G."/>
            <person name="Kirsebom L.A."/>
        </authorList>
    </citation>
    <scope>NUCLEOTIDE SEQUENCE [LARGE SCALE GENOMIC DNA]</scope>
    <source>
        <strain evidence="3 4">DE 4585</strain>
    </source>
</reference>
<dbReference type="InterPro" id="IPR038232">
    <property type="entry name" value="PknH-like_Extracell_sf"/>
</dbReference>
<dbReference type="Pfam" id="PF14032">
    <property type="entry name" value="PknH_C"/>
    <property type="match status" value="1"/>
</dbReference>
<sequence>MSSGSERTPSPILVNIATVVLWAILLGTLPFGITVIHWGLDNLNRDQPYCNGIAMSRGDTCVNHGVRASQWETNYDGQLAQEHMGAKVQIVVGVVLSVIGAGLLFLVVISRLGIWPKRKLDELLVTPAQAAVLLGVSGMELSASSDILLDDSACLADRDCLAAFTPAQLSAYGHCGWIGMRIHTLTENIGGRPGTTAAQIIEAVIDFPSAEAAASMQRAQAQLWAAAVGRSVTYRHGEELSSWVFGPLSNTGEMLTIRRTQEDGGGWTAQRALTVRGTVVVDVQVSGFWSGNDQARQLLEVIVAAVSSG</sequence>
<dbReference type="RefSeq" id="WP_134072909.1">
    <property type="nucleotide sequence ID" value="NZ_PECH01000009.1"/>
</dbReference>
<keyword evidence="1" id="KW-0812">Transmembrane</keyword>
<gene>
    <name evidence="3" type="primary">pknH_2</name>
    <name evidence="3" type="ORF">DE4585_03915</name>
</gene>
<evidence type="ECO:0000313" key="3">
    <source>
        <dbReference type="EMBL" id="TDZ78079.1"/>
    </source>
</evidence>